<feature type="region of interest" description="Disordered" evidence="1">
    <location>
        <begin position="153"/>
        <end position="184"/>
    </location>
</feature>
<protein>
    <recommendedName>
        <fullName evidence="5">Bifunctional inhibitor/plant lipid transfer protein/seed storage helical domain-containing protein</fullName>
    </recommendedName>
</protein>
<keyword evidence="2" id="KW-0732">Signal</keyword>
<reference evidence="3 4" key="1">
    <citation type="submission" date="2024-11" db="EMBL/GenBank/DDBJ databases">
        <title>A near-complete genome assembly of Cinchona calisaya.</title>
        <authorList>
            <person name="Lian D.C."/>
            <person name="Zhao X.W."/>
            <person name="Wei L."/>
        </authorList>
    </citation>
    <scope>NUCLEOTIDE SEQUENCE [LARGE SCALE GENOMIC DNA]</scope>
    <source>
        <tissue evidence="3">Nenye</tissue>
    </source>
</reference>
<dbReference type="EMBL" id="JBJUIK010000013">
    <property type="protein sequence ID" value="KAL3507872.1"/>
    <property type="molecule type" value="Genomic_DNA"/>
</dbReference>
<feature type="compositionally biased region" description="Polar residues" evidence="1">
    <location>
        <begin position="159"/>
        <end position="179"/>
    </location>
</feature>
<dbReference type="Proteomes" id="UP001630127">
    <property type="component" value="Unassembled WGS sequence"/>
</dbReference>
<sequence>MSNGMDTLWALTILICLSCQVTNAQIQGCSLLGIDIQECMNPDGSSASMESCCKTLNHAVQAGYYCLCLLFRSSPLLSITLSLQLSSCYISVPPLTQCQKSLPIFHTPVTTPEPALNNPPARPVPVRMPPGMPENLMQPSAPDDFMLPLPPKRDEIPRNRTSVDNSSVTEGQQISSSNLHPIPKPGYMKSSGGNKFKVLSYPRFLLPVALLATI</sequence>
<evidence type="ECO:0000256" key="1">
    <source>
        <dbReference type="SAM" id="MobiDB-lite"/>
    </source>
</evidence>
<accession>A0ABD2YPU1</accession>
<evidence type="ECO:0000313" key="3">
    <source>
        <dbReference type="EMBL" id="KAL3507872.1"/>
    </source>
</evidence>
<keyword evidence="4" id="KW-1185">Reference proteome</keyword>
<dbReference type="AlphaFoldDB" id="A0ABD2YPU1"/>
<proteinExistence type="predicted"/>
<feature type="signal peptide" evidence="2">
    <location>
        <begin position="1"/>
        <end position="24"/>
    </location>
</feature>
<gene>
    <name evidence="3" type="ORF">ACH5RR_033254</name>
</gene>
<evidence type="ECO:0008006" key="5">
    <source>
        <dbReference type="Google" id="ProtNLM"/>
    </source>
</evidence>
<evidence type="ECO:0000313" key="4">
    <source>
        <dbReference type="Proteomes" id="UP001630127"/>
    </source>
</evidence>
<name>A0ABD2YPU1_9GENT</name>
<evidence type="ECO:0000256" key="2">
    <source>
        <dbReference type="SAM" id="SignalP"/>
    </source>
</evidence>
<feature type="chain" id="PRO_5044778041" description="Bifunctional inhibitor/plant lipid transfer protein/seed storage helical domain-containing protein" evidence="2">
    <location>
        <begin position="25"/>
        <end position="214"/>
    </location>
</feature>
<comment type="caution">
    <text evidence="3">The sequence shown here is derived from an EMBL/GenBank/DDBJ whole genome shotgun (WGS) entry which is preliminary data.</text>
</comment>
<organism evidence="3 4">
    <name type="scientific">Cinchona calisaya</name>
    <dbReference type="NCBI Taxonomy" id="153742"/>
    <lineage>
        <taxon>Eukaryota</taxon>
        <taxon>Viridiplantae</taxon>
        <taxon>Streptophyta</taxon>
        <taxon>Embryophyta</taxon>
        <taxon>Tracheophyta</taxon>
        <taxon>Spermatophyta</taxon>
        <taxon>Magnoliopsida</taxon>
        <taxon>eudicotyledons</taxon>
        <taxon>Gunneridae</taxon>
        <taxon>Pentapetalae</taxon>
        <taxon>asterids</taxon>
        <taxon>lamiids</taxon>
        <taxon>Gentianales</taxon>
        <taxon>Rubiaceae</taxon>
        <taxon>Cinchonoideae</taxon>
        <taxon>Cinchoneae</taxon>
        <taxon>Cinchona</taxon>
    </lineage>
</organism>